<name>A0A2C9KPI6_BIOGL</name>
<dbReference type="Gene3D" id="2.170.300.10">
    <property type="entry name" value="Tie2 ligand-binding domain superfamily"/>
    <property type="match status" value="1"/>
</dbReference>
<dbReference type="KEGG" id="bgt:106070731"/>
<sequence>MSDIVSQLLGRDNGKGEADCCPERLQGFIISTYDVHGARIGFYEDGSGVELIYFINLNGSLMNAVDFISIHLIGRRKVLTLCEVEAYGECPSGKWSLQCSKQCPTSCPNDCDRDTGKCNTVCVGYSNPPKCDTVCASGKWGINCRNTCNNGCFGAKCDVKTGLCDKGCNGYSDPPYCGDETFNVDLNSFGIGYAAGTGVLVLVISALLLNKTLVFHSSPRTESFAVRTNLQLQEYSNYDHGDGYSERLRGFWVKTYDASGREIGYYKDKGVLDKVPIYYVNLKKVNSAVNYISIRLNGTRGILTLCEVEAYGECPAGKWSLPCNKQCPTSCPHDCDRDTGKCNTVCIGYSNPPLCDSACSVGKWGVNCRNNCSNKCAGSICNSKTGLCNQGCLGYSDPPYCNTACSAGKWGVNCRNNCSNKCAICDSKTGLCNQSCLGYSDSPYCNTECPKGQWGVNCTSTCNENCNDKSCDQKEGSCNSGCVEGYQPPDCLQKICNLEMNSFAMGGAAGTGVTVLVILALLLIKTLVTKGRQKKKLDSVYDQTNLHPDDSQHYDQFFKTDQQNEDVANIYEESV</sequence>
<evidence type="ECO:0000256" key="1">
    <source>
        <dbReference type="ARBA" id="ARBA00022536"/>
    </source>
</evidence>
<feature type="transmembrane region" description="Helical" evidence="2">
    <location>
        <begin position="503"/>
        <end position="524"/>
    </location>
</feature>
<dbReference type="InterPro" id="IPR042635">
    <property type="entry name" value="MEGF10/SREC1/2-like"/>
</dbReference>
<dbReference type="GO" id="GO:0005044">
    <property type="term" value="F:scavenger receptor activity"/>
    <property type="evidence" value="ECO:0007669"/>
    <property type="project" value="InterPro"/>
</dbReference>
<keyword evidence="2" id="KW-1133">Transmembrane helix</keyword>
<dbReference type="VEuPathDB" id="VectorBase:BGLAX_032590"/>
<evidence type="ECO:0000313" key="3">
    <source>
        <dbReference type="EnsemblMetazoa" id="BGLB022072-PA"/>
    </source>
</evidence>
<dbReference type="EnsemblMetazoa" id="BGLB022072-RA">
    <property type="protein sequence ID" value="BGLB022072-PA"/>
    <property type="gene ID" value="BGLB022072"/>
</dbReference>
<accession>A0A2C9KPI6</accession>
<keyword evidence="2" id="KW-0472">Membrane</keyword>
<dbReference type="PANTHER" id="PTHR24043">
    <property type="entry name" value="SCAVENGER RECEPTOR CLASS F"/>
    <property type="match status" value="1"/>
</dbReference>
<protein>
    <submittedName>
        <fullName evidence="3">Uncharacterized protein</fullName>
    </submittedName>
</protein>
<dbReference type="Gene3D" id="2.60.120.260">
    <property type="entry name" value="Galactose-binding domain-like"/>
    <property type="match status" value="1"/>
</dbReference>
<dbReference type="OrthoDB" id="10252017at2759"/>
<dbReference type="VEuPathDB" id="VectorBase:BGLB022072"/>
<keyword evidence="1" id="KW-0245">EGF-like domain</keyword>
<organism evidence="3 4">
    <name type="scientific">Biomphalaria glabrata</name>
    <name type="common">Bloodfluke planorb</name>
    <name type="synonym">Freshwater snail</name>
    <dbReference type="NCBI Taxonomy" id="6526"/>
    <lineage>
        <taxon>Eukaryota</taxon>
        <taxon>Metazoa</taxon>
        <taxon>Spiralia</taxon>
        <taxon>Lophotrochozoa</taxon>
        <taxon>Mollusca</taxon>
        <taxon>Gastropoda</taxon>
        <taxon>Heterobranchia</taxon>
        <taxon>Euthyneura</taxon>
        <taxon>Panpulmonata</taxon>
        <taxon>Hygrophila</taxon>
        <taxon>Lymnaeoidea</taxon>
        <taxon>Planorbidae</taxon>
        <taxon>Biomphalaria</taxon>
    </lineage>
</organism>
<proteinExistence type="predicted"/>
<reference evidence="3" key="1">
    <citation type="submission" date="2020-05" db="UniProtKB">
        <authorList>
            <consortium name="EnsemblMetazoa"/>
        </authorList>
    </citation>
    <scope>IDENTIFICATION</scope>
    <source>
        <strain evidence="3">BB02</strain>
    </source>
</reference>
<gene>
    <name evidence="3" type="primary">106070731</name>
</gene>
<evidence type="ECO:0000313" key="4">
    <source>
        <dbReference type="Proteomes" id="UP000076420"/>
    </source>
</evidence>
<dbReference type="AlphaFoldDB" id="A0A2C9KPI6"/>
<evidence type="ECO:0000256" key="2">
    <source>
        <dbReference type="SAM" id="Phobius"/>
    </source>
</evidence>
<keyword evidence="2" id="KW-0812">Transmembrane</keyword>
<dbReference type="PANTHER" id="PTHR24043:SF8">
    <property type="entry name" value="EGF-LIKE DOMAIN-CONTAINING PROTEIN"/>
    <property type="match status" value="1"/>
</dbReference>
<dbReference type="Proteomes" id="UP000076420">
    <property type="component" value="Unassembled WGS sequence"/>
</dbReference>
<dbReference type="VEuPathDB" id="VectorBase:BGLAX_030252"/>